<organism evidence="5 6">
    <name type="scientific">Aerophototrophica crusticola</name>
    <dbReference type="NCBI Taxonomy" id="1709002"/>
    <lineage>
        <taxon>Bacteria</taxon>
        <taxon>Pseudomonadati</taxon>
        <taxon>Pseudomonadota</taxon>
        <taxon>Alphaproteobacteria</taxon>
        <taxon>Rhodospirillales</taxon>
        <taxon>Rhodospirillaceae</taxon>
        <taxon>Aerophototrophica</taxon>
    </lineage>
</organism>
<keyword evidence="2 3" id="KW-0378">Hydrolase</keyword>
<dbReference type="EMBL" id="CP051775">
    <property type="protein sequence ID" value="QJE73406.1"/>
    <property type="molecule type" value="Genomic_DNA"/>
</dbReference>
<keyword evidence="6" id="KW-1185">Reference proteome</keyword>
<accession>A0A858R8R8</accession>
<dbReference type="PROSITE" id="PS00893">
    <property type="entry name" value="NUDIX_BOX"/>
    <property type="match status" value="1"/>
</dbReference>
<dbReference type="PRINTS" id="PR00502">
    <property type="entry name" value="NUDIXFAMILY"/>
</dbReference>
<dbReference type="SUPFAM" id="SSF55811">
    <property type="entry name" value="Nudix"/>
    <property type="match status" value="1"/>
</dbReference>
<dbReference type="InterPro" id="IPR015797">
    <property type="entry name" value="NUDIX_hydrolase-like_dom_sf"/>
</dbReference>
<dbReference type="PANTHER" id="PTHR43046">
    <property type="entry name" value="GDP-MANNOSE MANNOSYL HYDROLASE"/>
    <property type="match status" value="1"/>
</dbReference>
<feature type="domain" description="Nudix hydrolase" evidence="4">
    <location>
        <begin position="4"/>
        <end position="133"/>
    </location>
</feature>
<evidence type="ECO:0000259" key="4">
    <source>
        <dbReference type="PROSITE" id="PS51462"/>
    </source>
</evidence>
<gene>
    <name evidence="5" type="ORF">HHL28_10150</name>
</gene>
<dbReference type="Pfam" id="PF00293">
    <property type="entry name" value="NUDIX"/>
    <property type="match status" value="1"/>
</dbReference>
<dbReference type="InterPro" id="IPR020084">
    <property type="entry name" value="NUDIX_hydrolase_CS"/>
</dbReference>
<protein>
    <submittedName>
        <fullName evidence="5">NUDIX domain-containing protein</fullName>
    </submittedName>
</protein>
<comment type="cofactor">
    <cofactor evidence="1">
        <name>Mg(2+)</name>
        <dbReference type="ChEBI" id="CHEBI:18420"/>
    </cofactor>
</comment>
<dbReference type="AlphaFoldDB" id="A0A858R8R8"/>
<evidence type="ECO:0000313" key="6">
    <source>
        <dbReference type="Proteomes" id="UP000501891"/>
    </source>
</evidence>
<evidence type="ECO:0000256" key="2">
    <source>
        <dbReference type="ARBA" id="ARBA00022801"/>
    </source>
</evidence>
<dbReference type="GO" id="GO:0016787">
    <property type="term" value="F:hydrolase activity"/>
    <property type="evidence" value="ECO:0007669"/>
    <property type="project" value="UniProtKB-KW"/>
</dbReference>
<reference evidence="5" key="1">
    <citation type="submission" date="2020-04" db="EMBL/GenBank/DDBJ databases">
        <title>A desert anoxygenic phototrophic bacterium fixes CO2 using RubisCO under aerobic conditions.</title>
        <authorList>
            <person name="Tang K."/>
        </authorList>
    </citation>
    <scope>NUCLEOTIDE SEQUENCE [LARGE SCALE GENOMIC DNA]</scope>
    <source>
        <strain evidence="5">MIMtkB3</strain>
    </source>
</reference>
<dbReference type="PANTHER" id="PTHR43046:SF14">
    <property type="entry name" value="MUTT_NUDIX FAMILY PROTEIN"/>
    <property type="match status" value="1"/>
</dbReference>
<proteinExistence type="inferred from homology"/>
<sequence length="146" mass="16062">MPDAIRRHIRAVAVVRQGGRVLLHRQDGDGFWSLPGGGIEPGETSAQAVARELREELGRTATVGSLLWVVENQFTYAGTGFIEVGFCYDATIPDLPTNPFRGVEPRLEFAWFDLDGLEGVDLRPAVLKEWLPLPPTTVRHLVATAD</sequence>
<dbReference type="InterPro" id="IPR020476">
    <property type="entry name" value="Nudix_hydrolase"/>
</dbReference>
<dbReference type="CDD" id="cd04688">
    <property type="entry name" value="NUDIX_Hydrolase"/>
    <property type="match status" value="1"/>
</dbReference>
<evidence type="ECO:0000256" key="3">
    <source>
        <dbReference type="RuleBase" id="RU003476"/>
    </source>
</evidence>
<dbReference type="KEGG" id="acru:HHL28_10150"/>
<dbReference type="PROSITE" id="PS51462">
    <property type="entry name" value="NUDIX"/>
    <property type="match status" value="1"/>
</dbReference>
<dbReference type="InterPro" id="IPR000086">
    <property type="entry name" value="NUDIX_hydrolase_dom"/>
</dbReference>
<comment type="similarity">
    <text evidence="3">Belongs to the Nudix hydrolase family.</text>
</comment>
<name>A0A858R8R8_9PROT</name>
<evidence type="ECO:0000313" key="5">
    <source>
        <dbReference type="EMBL" id="QJE73406.1"/>
    </source>
</evidence>
<dbReference type="Proteomes" id="UP000501891">
    <property type="component" value="Chromosome"/>
</dbReference>
<evidence type="ECO:0000256" key="1">
    <source>
        <dbReference type="ARBA" id="ARBA00001946"/>
    </source>
</evidence>
<dbReference type="Gene3D" id="3.90.79.10">
    <property type="entry name" value="Nucleoside Triphosphate Pyrophosphohydrolase"/>
    <property type="match status" value="1"/>
</dbReference>